<dbReference type="OrthoDB" id="64915at2759"/>
<evidence type="ECO:0000313" key="3">
    <source>
        <dbReference type="EMBL" id="OII74451.1"/>
    </source>
</evidence>
<protein>
    <submittedName>
        <fullName evidence="3">Uncharacterized protein</fullName>
    </submittedName>
</protein>
<feature type="compositionally biased region" description="Basic and acidic residues" evidence="2">
    <location>
        <begin position="830"/>
        <end position="849"/>
    </location>
</feature>
<dbReference type="Gene3D" id="3.40.50.12710">
    <property type="match status" value="1"/>
</dbReference>
<reference evidence="3 4" key="1">
    <citation type="submission" date="2016-10" db="EMBL/GenBank/DDBJ databases">
        <title>Reductive evolution of mitochondrial metabolism and differential evolution of invasion-related proteins in Cryptosporidium.</title>
        <authorList>
            <person name="Liu S."/>
            <person name="Roellig D.M."/>
            <person name="Guo Y."/>
            <person name="Li N."/>
            <person name="Frace M.A."/>
            <person name="Tang K."/>
            <person name="Zhang L."/>
            <person name="Feng Y."/>
            <person name="Xiao L."/>
        </authorList>
    </citation>
    <scope>NUCLEOTIDE SEQUENCE [LARGE SCALE GENOMIC DNA]</scope>
    <source>
        <strain evidence="3">39726</strain>
    </source>
</reference>
<dbReference type="AlphaFoldDB" id="A0A1J4MLW6"/>
<comment type="caution">
    <text evidence="3">The sequence shown here is derived from an EMBL/GenBank/DDBJ whole genome shotgun (WGS) entry which is preliminary data.</text>
</comment>
<name>A0A1J4MLW6_9CRYT</name>
<sequence>MSSNNGKEVSVEDSPESKFLVEENVDLTKSCLWSILERYYETVSIDAWRKNQVPSFITSNTRLACGYARLIHNFIMDQNPTGTLSRKVYIVEIGGGHGRFTFFLLRALERYSTVWKDLGYYDVPFKYIFTDASDASFSFLTRESSALIPYIQKGWLEFACFNGNSSEPSDIKFGLSKQETIPSESSIVLVCNYVLDSLLTDAIAISKDKVISKATVSVYSSQVEEDLTHPSIADRMTLSWSWKEILDEDFSLNSIHSENRISNTFDKVEKIQETEYLTVKEKLLIKYFQFDYSLYNVVKSYLDLDREMSFVLPLGAIKMLRRFYQHSAGNICVLIGDKGYPDDTEFISIKPPHIAVHGCMSFMVNLDAIKKYFCDLGGSYLATRYKDTFQITCILGGKKSLFPRVVASFIDSQEDLAPDNLLNIQRGFEQLSSNPSSLSHGLKPYLGVLRYSLHDPFILWVLRNGILANIGDLNIRQREDIILDLRSVYQNIYPLEINIDVFDLLAQICLKGGFVNDAIFYYNESLRCCPEMIHPSTYVNLAKCYQSQRNWKKAFHFCNEALKLDPNYPPALEFNSEYLNSSKRLNYIIVGCYSSWIFTDVIPTIQFDAMYNCIGVIPSKSTIENAKKAFDHLQAIFSCNQENEVFSSSPPKFFLEEIAENSSLADAIADVFYGNPQIEAVVLDVPPDLLKPCMSVIWEFNKHVMTRSPTARDVASASEILSTKPPRSLWFDYAPFKFETALLQVFNIIKQHGRLYAINCKYDIPSETPIKSDGYKNDELIARLIHSLSAIYIAIDGTLDWVFCPSTDNDHDKKTLFCGWSSPLWSQADPGKKNRTLSEKNPMKPSSKKSDEIHCTISTEFVTWDKTFIQFDFHCDNSTLSLRKEGPIWILLIRTSKGRYESKIQCVGLQTANERFRKLCKDYNPEHYNIKDSIGFSAWWDAIIKSKQSPIYFSYQ</sequence>
<organism evidence="3 4">
    <name type="scientific">Cryptosporidium ubiquitum</name>
    <dbReference type="NCBI Taxonomy" id="857276"/>
    <lineage>
        <taxon>Eukaryota</taxon>
        <taxon>Sar</taxon>
        <taxon>Alveolata</taxon>
        <taxon>Apicomplexa</taxon>
        <taxon>Conoidasida</taxon>
        <taxon>Coccidia</taxon>
        <taxon>Eucoccidiorida</taxon>
        <taxon>Eimeriorina</taxon>
        <taxon>Cryptosporidiidae</taxon>
        <taxon>Cryptosporidium</taxon>
    </lineage>
</organism>
<dbReference type="Gene3D" id="1.25.40.10">
    <property type="entry name" value="Tetratricopeptide repeat domain"/>
    <property type="match status" value="1"/>
</dbReference>
<feature type="region of interest" description="Disordered" evidence="2">
    <location>
        <begin position="827"/>
        <end position="849"/>
    </location>
</feature>
<dbReference type="PROSITE" id="PS50005">
    <property type="entry name" value="TPR"/>
    <property type="match status" value="1"/>
</dbReference>
<dbReference type="InterPro" id="IPR019734">
    <property type="entry name" value="TPR_rpt"/>
</dbReference>
<dbReference type="InterPro" id="IPR038375">
    <property type="entry name" value="NDUFAF7_sf"/>
</dbReference>
<accession>A0A1J4MLW6</accession>
<evidence type="ECO:0000313" key="4">
    <source>
        <dbReference type="Proteomes" id="UP000186176"/>
    </source>
</evidence>
<dbReference type="EMBL" id="LRBP01000009">
    <property type="protein sequence ID" value="OII74451.1"/>
    <property type="molecule type" value="Genomic_DNA"/>
</dbReference>
<dbReference type="RefSeq" id="XP_028875597.1">
    <property type="nucleotide sequence ID" value="XM_029017018.1"/>
</dbReference>
<evidence type="ECO:0000256" key="1">
    <source>
        <dbReference type="PROSITE-ProRule" id="PRU00339"/>
    </source>
</evidence>
<gene>
    <name evidence="3" type="ORF">cubi_00004</name>
</gene>
<dbReference type="Pfam" id="PF00515">
    <property type="entry name" value="TPR_1"/>
    <property type="match status" value="1"/>
</dbReference>
<dbReference type="InterPro" id="IPR011990">
    <property type="entry name" value="TPR-like_helical_dom_sf"/>
</dbReference>
<dbReference type="SUPFAM" id="SSF48452">
    <property type="entry name" value="TPR-like"/>
    <property type="match status" value="1"/>
</dbReference>
<keyword evidence="4" id="KW-1185">Reference proteome</keyword>
<dbReference type="Proteomes" id="UP000186176">
    <property type="component" value="Unassembled WGS sequence"/>
</dbReference>
<proteinExistence type="predicted"/>
<evidence type="ECO:0000256" key="2">
    <source>
        <dbReference type="SAM" id="MobiDB-lite"/>
    </source>
</evidence>
<feature type="repeat" description="TPR" evidence="1">
    <location>
        <begin position="535"/>
        <end position="568"/>
    </location>
</feature>
<keyword evidence="1" id="KW-0802">TPR repeat</keyword>
<dbReference type="SMART" id="SM00028">
    <property type="entry name" value="TPR"/>
    <property type="match status" value="2"/>
</dbReference>
<dbReference type="VEuPathDB" id="CryptoDB:cubi_00004"/>
<dbReference type="GeneID" id="39976797"/>